<feature type="chain" id="PRO_5042896235" evidence="1">
    <location>
        <begin position="19"/>
        <end position="156"/>
    </location>
</feature>
<proteinExistence type="predicted"/>
<evidence type="ECO:0000313" key="3">
    <source>
        <dbReference type="Proteomes" id="UP001303222"/>
    </source>
</evidence>
<accession>A0AAN6NMH4</accession>
<gene>
    <name evidence="2" type="ORF">QBC32DRAFT_269149</name>
</gene>
<dbReference type="AlphaFoldDB" id="A0AAN6NMH4"/>
<reference evidence="2" key="1">
    <citation type="journal article" date="2023" name="Mol. Phylogenet. Evol.">
        <title>Genome-scale phylogeny and comparative genomics of the fungal order Sordariales.</title>
        <authorList>
            <person name="Hensen N."/>
            <person name="Bonometti L."/>
            <person name="Westerberg I."/>
            <person name="Brannstrom I.O."/>
            <person name="Guillou S."/>
            <person name="Cros-Aarteil S."/>
            <person name="Calhoun S."/>
            <person name="Haridas S."/>
            <person name="Kuo A."/>
            <person name="Mondo S."/>
            <person name="Pangilinan J."/>
            <person name="Riley R."/>
            <person name="LaButti K."/>
            <person name="Andreopoulos B."/>
            <person name="Lipzen A."/>
            <person name="Chen C."/>
            <person name="Yan M."/>
            <person name="Daum C."/>
            <person name="Ng V."/>
            <person name="Clum A."/>
            <person name="Steindorff A."/>
            <person name="Ohm R.A."/>
            <person name="Martin F."/>
            <person name="Silar P."/>
            <person name="Natvig D.O."/>
            <person name="Lalanne C."/>
            <person name="Gautier V."/>
            <person name="Ament-Velasquez S.L."/>
            <person name="Kruys A."/>
            <person name="Hutchinson M.I."/>
            <person name="Powell A.J."/>
            <person name="Barry K."/>
            <person name="Miller A.N."/>
            <person name="Grigoriev I.V."/>
            <person name="Debuchy R."/>
            <person name="Gladieux P."/>
            <person name="Hiltunen Thoren M."/>
            <person name="Johannesson H."/>
        </authorList>
    </citation>
    <scope>NUCLEOTIDE SEQUENCE</scope>
    <source>
        <strain evidence="2">CBS 626.80</strain>
    </source>
</reference>
<dbReference type="Proteomes" id="UP001303222">
    <property type="component" value="Unassembled WGS sequence"/>
</dbReference>
<evidence type="ECO:0000256" key="1">
    <source>
        <dbReference type="SAM" id="SignalP"/>
    </source>
</evidence>
<organism evidence="2 3">
    <name type="scientific">Pseudoneurospora amorphoporcata</name>
    <dbReference type="NCBI Taxonomy" id="241081"/>
    <lineage>
        <taxon>Eukaryota</taxon>
        <taxon>Fungi</taxon>
        <taxon>Dikarya</taxon>
        <taxon>Ascomycota</taxon>
        <taxon>Pezizomycotina</taxon>
        <taxon>Sordariomycetes</taxon>
        <taxon>Sordariomycetidae</taxon>
        <taxon>Sordariales</taxon>
        <taxon>Sordariaceae</taxon>
        <taxon>Pseudoneurospora</taxon>
    </lineage>
</organism>
<comment type="caution">
    <text evidence="2">The sequence shown here is derived from an EMBL/GenBank/DDBJ whole genome shotgun (WGS) entry which is preliminary data.</text>
</comment>
<reference evidence="2" key="2">
    <citation type="submission" date="2023-06" db="EMBL/GenBank/DDBJ databases">
        <authorList>
            <consortium name="Lawrence Berkeley National Laboratory"/>
            <person name="Mondo S.J."/>
            <person name="Hensen N."/>
            <person name="Bonometti L."/>
            <person name="Westerberg I."/>
            <person name="Brannstrom I.O."/>
            <person name="Guillou S."/>
            <person name="Cros-Aarteil S."/>
            <person name="Calhoun S."/>
            <person name="Haridas S."/>
            <person name="Kuo A."/>
            <person name="Pangilinan J."/>
            <person name="Riley R."/>
            <person name="Labutti K."/>
            <person name="Andreopoulos B."/>
            <person name="Lipzen A."/>
            <person name="Chen C."/>
            <person name="Yanf M."/>
            <person name="Daum C."/>
            <person name="Ng V."/>
            <person name="Clum A."/>
            <person name="Steindorff A."/>
            <person name="Ohm R."/>
            <person name="Martin F."/>
            <person name="Silar P."/>
            <person name="Natvig D."/>
            <person name="Lalanne C."/>
            <person name="Gautier V."/>
            <person name="Ament-Velasquez S.L."/>
            <person name="Kruys A."/>
            <person name="Hutchinson M.I."/>
            <person name="Powell A.J."/>
            <person name="Barry K."/>
            <person name="Miller A.N."/>
            <person name="Grigoriev I.V."/>
            <person name="Debuchy R."/>
            <person name="Gladieux P."/>
            <person name="Thoren M.H."/>
            <person name="Johannesson H."/>
        </authorList>
    </citation>
    <scope>NUCLEOTIDE SEQUENCE</scope>
    <source>
        <strain evidence="2">CBS 626.80</strain>
    </source>
</reference>
<sequence length="156" mass="16852">MQIISVLTALAAFKFAAALPSGPETGIVTHVTTDEIPAVFKVSNETDITARDVEKRASFGVYLCANAPWKEPCQHITSQSNQCIKLDSALAGQVSSIGPDQGAYCRFFFSDNCVDNNGCEHFDLTSPGYSDLSLLGPSCNGKYPNDRVRSYFCVQA</sequence>
<keyword evidence="3" id="KW-1185">Reference proteome</keyword>
<name>A0AAN6NMH4_9PEZI</name>
<dbReference type="EMBL" id="MU859271">
    <property type="protein sequence ID" value="KAK3948315.1"/>
    <property type="molecule type" value="Genomic_DNA"/>
</dbReference>
<keyword evidence="1" id="KW-0732">Signal</keyword>
<evidence type="ECO:0000313" key="2">
    <source>
        <dbReference type="EMBL" id="KAK3948315.1"/>
    </source>
</evidence>
<protein>
    <submittedName>
        <fullName evidence="2">Uncharacterized protein</fullName>
    </submittedName>
</protein>
<feature type="signal peptide" evidence="1">
    <location>
        <begin position="1"/>
        <end position="18"/>
    </location>
</feature>